<dbReference type="InterPro" id="IPR027417">
    <property type="entry name" value="P-loop_NTPase"/>
</dbReference>
<sequence length="529" mass="61316">MANQTPINDLNRVLTSKGYAIKKSFLTPTQLQDIRSQLTMSPKVLDKFQNSNMNFPIYYESKTRFYVPRHWGKTHFGEPEANIVSEGLPLSDSITFRTTFPPHDFQRDIMTTFIEKGANGLICVPCGYGKTFMALHLAVQLKRRFLIIVDKEFLMNQWKAEIEQFIDGAHVGILQGSTCQVGNHTVSNKEYTVVELKQMARNASLKLGGTRDELLKRLEEAGIKTAPEQRSVQYDVTICMIQTICRQEFPDGFFDDYGFTIFDECHHLGAAYFSQALLKIQTKYMLGLSATPDREDGLSCVFEYYLGDAVYKKTQREPDKEAVVKAIWYDSEDPAYQEVPVNWRGEPVTAKLLNQVADCEERNRMILKHLREYAEDSDRFILLLSDRISQLEWFEKALEEEKKYPYGYYVGGMKQSLLDDNAEKCQILLATYQMASEAFSVKKLNTVFLLTPRKRVEQSTGRIFRQRVEERKVAPHIIDIIDSHECHKRRWFIRQKFYKECEYTIQHTNKPKKVGNVQPNEHGSLFKLT</sequence>
<dbReference type="GO" id="GO:0016787">
    <property type="term" value="F:hydrolase activity"/>
    <property type="evidence" value="ECO:0007669"/>
    <property type="project" value="UniProtKB-KW"/>
</dbReference>
<dbReference type="GO" id="GO:0005524">
    <property type="term" value="F:ATP binding"/>
    <property type="evidence" value="ECO:0007669"/>
    <property type="project" value="UniProtKB-KW"/>
</dbReference>
<accession>A0A6C0BHX5</accession>
<proteinExistence type="predicted"/>
<reference evidence="6" key="1">
    <citation type="journal article" date="2020" name="Nature">
        <title>Giant virus diversity and host interactions through global metagenomics.</title>
        <authorList>
            <person name="Schulz F."/>
            <person name="Roux S."/>
            <person name="Paez-Espino D."/>
            <person name="Jungbluth S."/>
            <person name="Walsh D.A."/>
            <person name="Denef V.J."/>
            <person name="McMahon K.D."/>
            <person name="Konstantinidis K.T."/>
            <person name="Eloe-Fadrosh E.A."/>
            <person name="Kyrpides N.C."/>
            <person name="Woyke T."/>
        </authorList>
    </citation>
    <scope>NUCLEOTIDE SEQUENCE</scope>
    <source>
        <strain evidence="6">GVMAG-M-3300013004-44</strain>
    </source>
</reference>
<organism evidence="6">
    <name type="scientific">viral metagenome</name>
    <dbReference type="NCBI Taxonomy" id="1070528"/>
    <lineage>
        <taxon>unclassified sequences</taxon>
        <taxon>metagenomes</taxon>
        <taxon>organismal metagenomes</taxon>
    </lineage>
</organism>
<feature type="domain" description="Helicase ATP-binding" evidence="5">
    <location>
        <begin position="111"/>
        <end position="310"/>
    </location>
</feature>
<dbReference type="InterPro" id="IPR050615">
    <property type="entry name" value="ATP-dep_DNA_Helicase"/>
</dbReference>
<keyword evidence="2" id="KW-0378">Hydrolase</keyword>
<dbReference type="Gene3D" id="1.10.720.30">
    <property type="entry name" value="SAP domain"/>
    <property type="match status" value="1"/>
</dbReference>
<protein>
    <recommendedName>
        <fullName evidence="5">Helicase ATP-binding domain-containing protein</fullName>
    </recommendedName>
</protein>
<dbReference type="SMART" id="SM00487">
    <property type="entry name" value="DEXDc"/>
    <property type="match status" value="1"/>
</dbReference>
<name>A0A6C0BHX5_9ZZZZ</name>
<keyword evidence="1" id="KW-0547">Nucleotide-binding</keyword>
<dbReference type="InterPro" id="IPR006935">
    <property type="entry name" value="Helicase/UvrB_N"/>
</dbReference>
<evidence type="ECO:0000256" key="3">
    <source>
        <dbReference type="ARBA" id="ARBA00022806"/>
    </source>
</evidence>
<dbReference type="SUPFAM" id="SSF52540">
    <property type="entry name" value="P-loop containing nucleoside triphosphate hydrolases"/>
    <property type="match status" value="2"/>
</dbReference>
<evidence type="ECO:0000259" key="5">
    <source>
        <dbReference type="PROSITE" id="PS51192"/>
    </source>
</evidence>
<dbReference type="Pfam" id="PF04851">
    <property type="entry name" value="ResIII"/>
    <property type="match status" value="1"/>
</dbReference>
<dbReference type="InterPro" id="IPR036361">
    <property type="entry name" value="SAP_dom_sf"/>
</dbReference>
<dbReference type="PANTHER" id="PTHR11274">
    <property type="entry name" value="RAD25/XP-B DNA REPAIR HELICASE"/>
    <property type="match status" value="1"/>
</dbReference>
<dbReference type="GO" id="GO:0003677">
    <property type="term" value="F:DNA binding"/>
    <property type="evidence" value="ECO:0007669"/>
    <property type="project" value="InterPro"/>
</dbReference>
<dbReference type="Gene3D" id="3.40.50.300">
    <property type="entry name" value="P-loop containing nucleotide triphosphate hydrolases"/>
    <property type="match status" value="2"/>
</dbReference>
<evidence type="ECO:0000313" key="6">
    <source>
        <dbReference type="EMBL" id="QHS90998.1"/>
    </source>
</evidence>
<dbReference type="InterPro" id="IPR014001">
    <property type="entry name" value="Helicase_ATP-bd"/>
</dbReference>
<dbReference type="EMBL" id="MN739154">
    <property type="protein sequence ID" value="QHS90998.1"/>
    <property type="molecule type" value="Genomic_DNA"/>
</dbReference>
<evidence type="ECO:0000256" key="2">
    <source>
        <dbReference type="ARBA" id="ARBA00022801"/>
    </source>
</evidence>
<evidence type="ECO:0000256" key="1">
    <source>
        <dbReference type="ARBA" id="ARBA00022741"/>
    </source>
</evidence>
<dbReference type="GO" id="GO:0004386">
    <property type="term" value="F:helicase activity"/>
    <property type="evidence" value="ECO:0007669"/>
    <property type="project" value="UniProtKB-KW"/>
</dbReference>
<dbReference type="AlphaFoldDB" id="A0A6C0BHX5"/>
<keyword evidence="4" id="KW-0067">ATP-binding</keyword>
<dbReference type="PROSITE" id="PS51192">
    <property type="entry name" value="HELICASE_ATP_BIND_1"/>
    <property type="match status" value="1"/>
</dbReference>
<keyword evidence="3" id="KW-0347">Helicase</keyword>
<evidence type="ECO:0000256" key="4">
    <source>
        <dbReference type="ARBA" id="ARBA00022840"/>
    </source>
</evidence>
<dbReference type="PANTHER" id="PTHR11274:SF0">
    <property type="entry name" value="GENERAL TRANSCRIPTION AND DNA REPAIR FACTOR IIH HELICASE SUBUNIT XPB"/>
    <property type="match status" value="1"/>
</dbReference>